<dbReference type="PANTHER" id="PTHR38537">
    <property type="entry name" value="JITTERBUG, ISOFORM N"/>
    <property type="match status" value="1"/>
</dbReference>
<reference evidence="5 6" key="1">
    <citation type="journal article" date="2023" name="Sci. Data">
        <title>Genome assembly of the Korean intertidal mud-creeper Batillaria attramentaria.</title>
        <authorList>
            <person name="Patra A.K."/>
            <person name="Ho P.T."/>
            <person name="Jun S."/>
            <person name="Lee S.J."/>
            <person name="Kim Y."/>
            <person name="Won Y.J."/>
        </authorList>
    </citation>
    <scope>NUCLEOTIDE SEQUENCE [LARGE SCALE GENOMIC DNA]</scope>
    <source>
        <strain evidence="5">Wonlab-2016</strain>
    </source>
</reference>
<dbReference type="AlphaFoldDB" id="A0ABD0KT20"/>
<dbReference type="FunFam" id="2.60.40.10:FF:000140">
    <property type="entry name" value="FiLamiN (Actin binding protein) homolog"/>
    <property type="match status" value="1"/>
</dbReference>
<evidence type="ECO:0000313" key="5">
    <source>
        <dbReference type="EMBL" id="KAK7490038.1"/>
    </source>
</evidence>
<sequence length="358" mass="38538">MQETVSMTERRTSTTTHGITFTPRETGEHLVNVFRNGKHIANSPFKIKVGESELGNAGKVKVYGKGLTEGMANEINEFVVDTREAGYGGMSLSIEGPSKADIECHDNEDGTCRVTYKPTEPGTYIINIKFADQHVPGSPFTVKIGGEPSAKITERITRHKAAADVTHVGSECELSLKIPGTSPFDMTASVKSPSGLIELCDVVSLDDNHYSIKFVPKEMGIHTVSVKHRDMHIPGSPFEFTVGPIAGGGSHKVHAAGPGLERGEVNQPCDFNIYTREAGAGGLSIAVEGPSKAEIDFQDRKDGSCGVTYSVSEPGEYYVSIKFNDEHIPESPFRVPITPSIGDARLLSVTSMQDKGLT</sequence>
<evidence type="ECO:0000256" key="1">
    <source>
        <dbReference type="ARBA" id="ARBA00009238"/>
    </source>
</evidence>
<proteinExistence type="inferred from homology"/>
<dbReference type="SMART" id="SM00557">
    <property type="entry name" value="IG_FLMN"/>
    <property type="match status" value="3"/>
</dbReference>
<keyword evidence="6" id="KW-1185">Reference proteome</keyword>
<organism evidence="5 6">
    <name type="scientific">Batillaria attramentaria</name>
    <dbReference type="NCBI Taxonomy" id="370345"/>
    <lineage>
        <taxon>Eukaryota</taxon>
        <taxon>Metazoa</taxon>
        <taxon>Spiralia</taxon>
        <taxon>Lophotrochozoa</taxon>
        <taxon>Mollusca</taxon>
        <taxon>Gastropoda</taxon>
        <taxon>Caenogastropoda</taxon>
        <taxon>Sorbeoconcha</taxon>
        <taxon>Cerithioidea</taxon>
        <taxon>Batillariidae</taxon>
        <taxon>Batillaria</taxon>
    </lineage>
</organism>
<feature type="repeat" description="Filamin" evidence="3">
    <location>
        <begin position="245"/>
        <end position="337"/>
    </location>
</feature>
<dbReference type="FunFam" id="2.60.40.10:FF:000007">
    <property type="entry name" value="Filamin-B isoform C"/>
    <property type="match status" value="1"/>
</dbReference>
<dbReference type="InterPro" id="IPR044801">
    <property type="entry name" value="Filamin"/>
</dbReference>
<dbReference type="SUPFAM" id="SSF81296">
    <property type="entry name" value="E set domains"/>
    <property type="match status" value="4"/>
</dbReference>
<feature type="non-terminal residue" evidence="5">
    <location>
        <position position="358"/>
    </location>
</feature>
<dbReference type="InterPro" id="IPR017868">
    <property type="entry name" value="Filamin/ABP280_repeat-like"/>
</dbReference>
<dbReference type="InterPro" id="IPR014756">
    <property type="entry name" value="Ig_E-set"/>
</dbReference>
<dbReference type="InterPro" id="IPR013783">
    <property type="entry name" value="Ig-like_fold"/>
</dbReference>
<feature type="repeat" description="Filamin" evidence="3">
    <location>
        <begin position="1"/>
        <end position="49"/>
    </location>
</feature>
<keyword evidence="2" id="KW-0677">Repeat</keyword>
<feature type="repeat" description="Filamin" evidence="3">
    <location>
        <begin position="52"/>
        <end position="144"/>
    </location>
</feature>
<accession>A0ABD0KT20</accession>
<dbReference type="EMBL" id="JACVVK020000131">
    <property type="protein sequence ID" value="KAK7490038.1"/>
    <property type="molecule type" value="Genomic_DNA"/>
</dbReference>
<evidence type="ECO:0008006" key="7">
    <source>
        <dbReference type="Google" id="ProtNLM"/>
    </source>
</evidence>
<feature type="compositionally biased region" description="Polar residues" evidence="4">
    <location>
        <begin position="1"/>
        <end position="19"/>
    </location>
</feature>
<dbReference type="PROSITE" id="PS50194">
    <property type="entry name" value="FILAMIN_REPEAT"/>
    <property type="match status" value="4"/>
</dbReference>
<comment type="similarity">
    <text evidence="1">Belongs to the filamin family.</text>
</comment>
<dbReference type="Proteomes" id="UP001519460">
    <property type="component" value="Unassembled WGS sequence"/>
</dbReference>
<dbReference type="PANTHER" id="PTHR38537:SF8">
    <property type="entry name" value="FILAMIN-A"/>
    <property type="match status" value="1"/>
</dbReference>
<protein>
    <recommendedName>
        <fullName evidence="7">Filamin</fullName>
    </recommendedName>
</protein>
<feature type="repeat" description="Filamin" evidence="3">
    <location>
        <begin position="168"/>
        <end position="242"/>
    </location>
</feature>
<comment type="caution">
    <text evidence="5">The sequence shown here is derived from an EMBL/GenBank/DDBJ whole genome shotgun (WGS) entry which is preliminary data.</text>
</comment>
<dbReference type="Pfam" id="PF00630">
    <property type="entry name" value="Filamin"/>
    <property type="match status" value="4"/>
</dbReference>
<feature type="region of interest" description="Disordered" evidence="4">
    <location>
        <begin position="1"/>
        <end position="20"/>
    </location>
</feature>
<dbReference type="InterPro" id="IPR001298">
    <property type="entry name" value="Filamin/ABP280_rpt"/>
</dbReference>
<gene>
    <name evidence="5" type="ORF">BaRGS_00018738</name>
</gene>
<name>A0ABD0KT20_9CAEN</name>
<evidence type="ECO:0000256" key="3">
    <source>
        <dbReference type="PROSITE-ProRule" id="PRU00087"/>
    </source>
</evidence>
<evidence type="ECO:0000256" key="2">
    <source>
        <dbReference type="ARBA" id="ARBA00022737"/>
    </source>
</evidence>
<evidence type="ECO:0000256" key="4">
    <source>
        <dbReference type="SAM" id="MobiDB-lite"/>
    </source>
</evidence>
<dbReference type="Gene3D" id="2.60.40.10">
    <property type="entry name" value="Immunoglobulins"/>
    <property type="match status" value="4"/>
</dbReference>
<evidence type="ECO:0000313" key="6">
    <source>
        <dbReference type="Proteomes" id="UP001519460"/>
    </source>
</evidence>